<dbReference type="GO" id="GO:0009190">
    <property type="term" value="P:cyclic nucleotide biosynthetic process"/>
    <property type="evidence" value="ECO:0007669"/>
    <property type="project" value="InterPro"/>
</dbReference>
<evidence type="ECO:0000259" key="1">
    <source>
        <dbReference type="PROSITE" id="PS50125"/>
    </source>
</evidence>
<dbReference type="Pfam" id="PF12697">
    <property type="entry name" value="Abhydrolase_6"/>
    <property type="match status" value="1"/>
</dbReference>
<dbReference type="InterPro" id="IPR001054">
    <property type="entry name" value="A/G_cyclase"/>
</dbReference>
<comment type="caution">
    <text evidence="2">The sequence shown here is derived from an EMBL/GenBank/DDBJ whole genome shotgun (WGS) entry which is preliminary data.</text>
</comment>
<dbReference type="SUPFAM" id="SSF55073">
    <property type="entry name" value="Nucleotide cyclase"/>
    <property type="match status" value="1"/>
</dbReference>
<evidence type="ECO:0000313" key="3">
    <source>
        <dbReference type="Proteomes" id="UP000240739"/>
    </source>
</evidence>
<gene>
    <name evidence="2" type="ORF">C7Y72_15120</name>
</gene>
<reference evidence="2 3" key="1">
    <citation type="submission" date="2018-03" db="EMBL/GenBank/DDBJ databases">
        <title>Aquarubrobacter algicola gen. nov., sp. nov., a novel actinobacterium isolated from shallow eutrophic lake during the end of cyanobacterial harmful algal blooms.</title>
        <authorList>
            <person name="Chun S.J."/>
        </authorList>
    </citation>
    <scope>NUCLEOTIDE SEQUENCE [LARGE SCALE GENOMIC DNA]</scope>
    <source>
        <strain evidence="2 3">Seoho-28</strain>
    </source>
</reference>
<dbReference type="InterPro" id="IPR050471">
    <property type="entry name" value="AB_hydrolase"/>
</dbReference>
<dbReference type="InterPro" id="IPR029787">
    <property type="entry name" value="Nucleotide_cyclase"/>
</dbReference>
<dbReference type="Proteomes" id="UP000240739">
    <property type="component" value="Unassembled WGS sequence"/>
</dbReference>
<organism evidence="2 3">
    <name type="scientific">Paraconexibacter algicola</name>
    <dbReference type="NCBI Taxonomy" id="2133960"/>
    <lineage>
        <taxon>Bacteria</taxon>
        <taxon>Bacillati</taxon>
        <taxon>Actinomycetota</taxon>
        <taxon>Thermoleophilia</taxon>
        <taxon>Solirubrobacterales</taxon>
        <taxon>Paraconexibacteraceae</taxon>
        <taxon>Paraconexibacter</taxon>
    </lineage>
</organism>
<dbReference type="PANTHER" id="PTHR43433">
    <property type="entry name" value="HYDROLASE, ALPHA/BETA FOLD FAMILY PROTEIN"/>
    <property type="match status" value="1"/>
</dbReference>
<keyword evidence="3" id="KW-1185">Reference proteome</keyword>
<dbReference type="RefSeq" id="WP_107570023.1">
    <property type="nucleotide sequence ID" value="NZ_PYYB01000002.1"/>
</dbReference>
<dbReference type="InterPro" id="IPR000073">
    <property type="entry name" value="AB_hydrolase_1"/>
</dbReference>
<dbReference type="Gene3D" id="3.30.70.1230">
    <property type="entry name" value="Nucleotide cyclase"/>
    <property type="match status" value="1"/>
</dbReference>
<dbReference type="PRINTS" id="PR00111">
    <property type="entry name" value="ABHYDROLASE"/>
</dbReference>
<dbReference type="SUPFAM" id="SSF53474">
    <property type="entry name" value="alpha/beta-Hydrolases"/>
    <property type="match status" value="1"/>
</dbReference>
<protein>
    <submittedName>
        <fullName evidence="2">Adenylate/guanylate cyclase domain-containing protein</fullName>
    </submittedName>
</protein>
<dbReference type="GO" id="GO:0035556">
    <property type="term" value="P:intracellular signal transduction"/>
    <property type="evidence" value="ECO:0007669"/>
    <property type="project" value="InterPro"/>
</dbReference>
<dbReference type="InterPro" id="IPR029058">
    <property type="entry name" value="AB_hydrolase_fold"/>
</dbReference>
<dbReference type="SMART" id="SM00044">
    <property type="entry name" value="CYCc"/>
    <property type="match status" value="1"/>
</dbReference>
<feature type="domain" description="Guanylate cyclase" evidence="1">
    <location>
        <begin position="288"/>
        <end position="396"/>
    </location>
</feature>
<dbReference type="AlphaFoldDB" id="A0A2T4UEU2"/>
<dbReference type="PROSITE" id="PS50125">
    <property type="entry name" value="GUANYLATE_CYCLASE_2"/>
    <property type="match status" value="1"/>
</dbReference>
<sequence length="443" mass="47734">MEDSGTRYATNGDTTVAYRVVGDGPTDVVFLPGLISHVEVLLESPLIQRYLQRLSSFCRIVLVDRRGLGLSDPAPPGVPLETEIGDLLAVLDAVGSERAAVFAYAAGGPLAVQTAVAHPERISGLVLYACMYRAIADDDYTWAMSAREREERSAQLLEWWGTGGNLERIAPSHVDDDRLREWLGRLERSSASPGRFRDALARFQEVDVRPLLAHVRVPTLVLHRTADRLIDVRHSRYAAERIYGARLVELPGEDSLPAAGESEVLIGEVEEFLTGGRTGAAVHRDLLTVLFTDVVDATGTASRIGDGRWRDLLAEHDAAVRAQLHRYGGREVKTIGDAFLAVFDGPPSQGVRCAAAIVEAVRPLGVQVRAGLHTGECERIGGDVGGMAVHIAARVAALAAADEVLASGTTYGTVVGAGLAWQPRGDHELKGVPGRWPLFALER</sequence>
<evidence type="ECO:0000313" key="2">
    <source>
        <dbReference type="EMBL" id="PTL56304.1"/>
    </source>
</evidence>
<dbReference type="CDD" id="cd07302">
    <property type="entry name" value="CHD"/>
    <property type="match status" value="1"/>
</dbReference>
<dbReference type="GO" id="GO:0004016">
    <property type="term" value="F:adenylate cyclase activity"/>
    <property type="evidence" value="ECO:0007669"/>
    <property type="project" value="UniProtKB-ARBA"/>
</dbReference>
<proteinExistence type="predicted"/>
<dbReference type="PANTHER" id="PTHR43433:SF8">
    <property type="entry name" value="BIFUNCTIONAL LIPASE_ADENYLATE CYCLASE LIPJ"/>
    <property type="match status" value="1"/>
</dbReference>
<dbReference type="Gene3D" id="3.40.50.1820">
    <property type="entry name" value="alpha/beta hydrolase"/>
    <property type="match status" value="1"/>
</dbReference>
<name>A0A2T4UEU2_9ACTN</name>
<dbReference type="Pfam" id="PF00211">
    <property type="entry name" value="Guanylate_cyc"/>
    <property type="match status" value="1"/>
</dbReference>
<dbReference type="OrthoDB" id="27092at2"/>
<accession>A0A2T4UEU2</accession>
<dbReference type="EMBL" id="PYYB01000002">
    <property type="protein sequence ID" value="PTL56304.1"/>
    <property type="molecule type" value="Genomic_DNA"/>
</dbReference>